<feature type="transmembrane region" description="Helical" evidence="1">
    <location>
        <begin position="31"/>
        <end position="48"/>
    </location>
</feature>
<keyword evidence="1" id="KW-1133">Transmembrane helix</keyword>
<keyword evidence="1" id="KW-0812">Transmembrane</keyword>
<dbReference type="EMBL" id="DF384213">
    <property type="protein sequence ID" value="GAE02699.1"/>
    <property type="molecule type" value="Genomic_DNA"/>
</dbReference>
<accession>A0A0S6U4H6</accession>
<dbReference type="HOGENOM" id="CLU_3134029_0_0_9"/>
<name>A0A0S6U4H6_CLOBO</name>
<dbReference type="AlphaFoldDB" id="A0A0S6U4H6"/>
<protein>
    <submittedName>
        <fullName evidence="2">Uncharacterized protein</fullName>
    </submittedName>
</protein>
<evidence type="ECO:0000256" key="1">
    <source>
        <dbReference type="SAM" id="Phobius"/>
    </source>
</evidence>
<proteinExistence type="predicted"/>
<keyword evidence="1" id="KW-0472">Membrane</keyword>
<reference evidence="2" key="1">
    <citation type="submission" date="2013-10" db="EMBL/GenBank/DDBJ databases">
        <title>Draft genome sequence of Clostridium botulinum type B strain Osaka05.</title>
        <authorList>
            <person name="Sakaguchi Y."/>
            <person name="Hosomi K."/>
            <person name="Uchiyama J."/>
            <person name="Ogura Y."/>
            <person name="Sakaguchi M."/>
            <person name="Kohda T."/>
            <person name="Mukamoto M."/>
            <person name="Misawa N."/>
            <person name="Matsuzaki S."/>
            <person name="Hayashi T."/>
            <person name="Kozaki S."/>
        </authorList>
    </citation>
    <scope>NUCLEOTIDE SEQUENCE</scope>
    <source>
        <strain evidence="2">Osaka05</strain>
    </source>
</reference>
<gene>
    <name evidence="2" type="ORF">CBO05C_2389</name>
</gene>
<organism evidence="2">
    <name type="scientific">Clostridium botulinum B str. Osaka05</name>
    <dbReference type="NCBI Taxonomy" id="1407017"/>
    <lineage>
        <taxon>Bacteria</taxon>
        <taxon>Bacillati</taxon>
        <taxon>Bacillota</taxon>
        <taxon>Clostridia</taxon>
        <taxon>Eubacteriales</taxon>
        <taxon>Clostridiaceae</taxon>
        <taxon>Clostridium</taxon>
    </lineage>
</organism>
<evidence type="ECO:0000313" key="2">
    <source>
        <dbReference type="EMBL" id="GAE02699.1"/>
    </source>
</evidence>
<dbReference type="Proteomes" id="UP000054164">
    <property type="component" value="Unassembled WGS sequence"/>
</dbReference>
<sequence>MSSLFENIYGVRYCASIIVVFPGKLKNKSNVNSIILVVYIGFFIEISIL</sequence>